<dbReference type="SUPFAM" id="SSF55874">
    <property type="entry name" value="ATPase domain of HSP90 chaperone/DNA topoisomerase II/histidine kinase"/>
    <property type="match status" value="1"/>
</dbReference>
<dbReference type="Gene3D" id="1.20.120.160">
    <property type="entry name" value="HPT domain"/>
    <property type="match status" value="1"/>
</dbReference>
<dbReference type="Pfam" id="PF00512">
    <property type="entry name" value="HisKA"/>
    <property type="match status" value="1"/>
</dbReference>
<dbReference type="RefSeq" id="WP_031384532.1">
    <property type="nucleotide sequence ID" value="NZ_BAABKI010000015.1"/>
</dbReference>
<reference evidence="12" key="1">
    <citation type="journal article" date="2019" name="Int. J. Syst. Evol. Microbiol.">
        <title>The Global Catalogue of Microorganisms (GCM) 10K type strain sequencing project: providing services to taxonomists for standard genome sequencing and annotation.</title>
        <authorList>
            <consortium name="The Broad Institute Genomics Platform"/>
            <consortium name="The Broad Institute Genome Sequencing Center for Infectious Disease"/>
            <person name="Wu L."/>
            <person name="Ma J."/>
        </authorList>
    </citation>
    <scope>NUCLEOTIDE SEQUENCE [LARGE SCALE GENOMIC DNA]</scope>
    <source>
        <strain evidence="12">JCM 18472</strain>
    </source>
</reference>
<accession>A0ABP9RB84</accession>
<evidence type="ECO:0000259" key="9">
    <source>
        <dbReference type="PROSITE" id="PS50110"/>
    </source>
</evidence>
<dbReference type="PANTHER" id="PTHR45339:SF5">
    <property type="entry name" value="HISTIDINE KINASE"/>
    <property type="match status" value="1"/>
</dbReference>
<keyword evidence="7" id="KW-0812">Transmembrane</keyword>
<feature type="domain" description="Histidine kinase" evidence="8">
    <location>
        <begin position="235"/>
        <end position="452"/>
    </location>
</feature>
<evidence type="ECO:0000256" key="6">
    <source>
        <dbReference type="PROSITE-ProRule" id="PRU00169"/>
    </source>
</evidence>
<keyword evidence="7" id="KW-1133">Transmembrane helix</keyword>
<dbReference type="InterPro" id="IPR011006">
    <property type="entry name" value="CheY-like_superfamily"/>
</dbReference>
<evidence type="ECO:0000256" key="4">
    <source>
        <dbReference type="ARBA" id="ARBA00023012"/>
    </source>
</evidence>
<name>A0ABP9RB84_9GAMM</name>
<organism evidence="11 12">
    <name type="scientific">Modicisalibacter zincidurans</name>
    <dbReference type="NCBI Taxonomy" id="1178777"/>
    <lineage>
        <taxon>Bacteria</taxon>
        <taxon>Pseudomonadati</taxon>
        <taxon>Pseudomonadota</taxon>
        <taxon>Gammaproteobacteria</taxon>
        <taxon>Oceanospirillales</taxon>
        <taxon>Halomonadaceae</taxon>
        <taxon>Modicisalibacter</taxon>
    </lineage>
</organism>
<dbReference type="SUPFAM" id="SSF47226">
    <property type="entry name" value="Histidine-containing phosphotransfer domain, HPT domain"/>
    <property type="match status" value="1"/>
</dbReference>
<evidence type="ECO:0000259" key="8">
    <source>
        <dbReference type="PROSITE" id="PS50109"/>
    </source>
</evidence>
<evidence type="ECO:0000256" key="1">
    <source>
        <dbReference type="ARBA" id="ARBA00000085"/>
    </source>
</evidence>
<dbReference type="SMART" id="SM00387">
    <property type="entry name" value="HATPase_c"/>
    <property type="match status" value="1"/>
</dbReference>
<dbReference type="InterPro" id="IPR005467">
    <property type="entry name" value="His_kinase_dom"/>
</dbReference>
<feature type="domain" description="HPt" evidence="10">
    <location>
        <begin position="631"/>
        <end position="727"/>
    </location>
</feature>
<evidence type="ECO:0000313" key="11">
    <source>
        <dbReference type="EMBL" id="GAA5173955.1"/>
    </source>
</evidence>
<feature type="transmembrane region" description="Helical" evidence="7">
    <location>
        <begin position="6"/>
        <end position="29"/>
    </location>
</feature>
<keyword evidence="4" id="KW-0902">Two-component regulatory system</keyword>
<gene>
    <name evidence="11" type="ORF">GCM10023342_13800</name>
</gene>
<comment type="catalytic activity">
    <reaction evidence="1">
        <text>ATP + protein L-histidine = ADP + protein N-phospho-L-histidine.</text>
        <dbReference type="EC" id="2.7.13.3"/>
    </reaction>
</comment>
<dbReference type="InterPro" id="IPR001789">
    <property type="entry name" value="Sig_transdc_resp-reg_receiver"/>
</dbReference>
<dbReference type="Proteomes" id="UP001500074">
    <property type="component" value="Unassembled WGS sequence"/>
</dbReference>
<evidence type="ECO:0000313" key="12">
    <source>
        <dbReference type="Proteomes" id="UP001500074"/>
    </source>
</evidence>
<proteinExistence type="predicted"/>
<sequence>MRYPLRLKWATAAAVFFFVAALVVVSLIFRGQGSLVPTIGSDAAWVAYKLDRETIELRNQLLRSEYGSPPELDELQLSFDLLYSRSYLLRDGQIAELIRSIPRVQGLVEPVLDQIEALDDDMRRLAGLDAAAVERLQAGFQALGDSTQRLVMAINEHFARTKTAARETMFQLYTALLALIMLMSLATVIVVRLLFQEARANDASRRTLEVLSRELEVTAHRAESASRAKSDFLAVVSHEIRTPLNGVIGMSALLMERQRDAQSRHYALTIHESAEILLSLINDILDFSKIEAGRLELEIEAFDLERCIGSVVQLLAPRVEGLPVKLEWRIEPGVPAQLMGDPGRLRQVLLNLVSNALKFTTRGEVVLSAAPGGAGRVRFTVSDSGCGIAESRQSTLFEPFRQGDVSTARHYGGTGLGLAICKRLVNAMGGTIGFVSQPNQGSRFWFEVPLPRAETLAVQAPSRLPFPPLGETPFHGRVLIAEDNAVNRRVAIALLERFGLEIDVAENGRLAVSRALAGDYDLIFMDMQMPELDGIEATREIRAAGGARAEVPIVAMTAGVLDGVRERALAAGLNDYLTKPVLPGQLERMLNRFLTATPETWQPAINATDPGSLDEALIDPEVLAEIKSALGSKMVDELVQLYRQQVPERLAELDAAVSGDGMTLAEQAHRLKGESSGLGLNRVTTMATALERDAIHLDVADRRLRVTAIAAALGDTLEALERLDATT</sequence>
<dbReference type="Gene3D" id="1.10.287.130">
    <property type="match status" value="1"/>
</dbReference>
<feature type="modified residue" description="Phosphohistidine" evidence="5">
    <location>
        <position position="669"/>
    </location>
</feature>
<dbReference type="EC" id="2.7.13.3" evidence="2"/>
<evidence type="ECO:0000256" key="7">
    <source>
        <dbReference type="SAM" id="Phobius"/>
    </source>
</evidence>
<dbReference type="Pfam" id="PF02518">
    <property type="entry name" value="HATPase_c"/>
    <property type="match status" value="1"/>
</dbReference>
<feature type="transmembrane region" description="Helical" evidence="7">
    <location>
        <begin position="170"/>
        <end position="195"/>
    </location>
</feature>
<dbReference type="CDD" id="cd00082">
    <property type="entry name" value="HisKA"/>
    <property type="match status" value="1"/>
</dbReference>
<dbReference type="SUPFAM" id="SSF52172">
    <property type="entry name" value="CheY-like"/>
    <property type="match status" value="1"/>
</dbReference>
<dbReference type="InterPro" id="IPR004358">
    <property type="entry name" value="Sig_transdc_His_kin-like_C"/>
</dbReference>
<keyword evidence="12" id="KW-1185">Reference proteome</keyword>
<evidence type="ECO:0000256" key="5">
    <source>
        <dbReference type="PROSITE-ProRule" id="PRU00110"/>
    </source>
</evidence>
<keyword evidence="3 6" id="KW-0597">Phosphoprotein</keyword>
<dbReference type="InterPro" id="IPR003594">
    <property type="entry name" value="HATPase_dom"/>
</dbReference>
<dbReference type="PROSITE" id="PS50109">
    <property type="entry name" value="HIS_KIN"/>
    <property type="match status" value="1"/>
</dbReference>
<dbReference type="InterPro" id="IPR036641">
    <property type="entry name" value="HPT_dom_sf"/>
</dbReference>
<feature type="domain" description="Response regulatory" evidence="9">
    <location>
        <begin position="477"/>
        <end position="594"/>
    </location>
</feature>
<dbReference type="Gene3D" id="3.30.565.10">
    <property type="entry name" value="Histidine kinase-like ATPase, C-terminal domain"/>
    <property type="match status" value="1"/>
</dbReference>
<dbReference type="InterPro" id="IPR036890">
    <property type="entry name" value="HATPase_C_sf"/>
</dbReference>
<keyword evidence="7" id="KW-0472">Membrane</keyword>
<comment type="caution">
    <text evidence="11">The sequence shown here is derived from an EMBL/GenBank/DDBJ whole genome shotgun (WGS) entry which is preliminary data.</text>
</comment>
<dbReference type="Gene3D" id="3.40.50.2300">
    <property type="match status" value="1"/>
</dbReference>
<evidence type="ECO:0000256" key="3">
    <source>
        <dbReference type="ARBA" id="ARBA00022553"/>
    </source>
</evidence>
<dbReference type="Pfam" id="PF00072">
    <property type="entry name" value="Response_reg"/>
    <property type="match status" value="1"/>
</dbReference>
<dbReference type="SUPFAM" id="SSF47384">
    <property type="entry name" value="Homodimeric domain of signal transducing histidine kinase"/>
    <property type="match status" value="1"/>
</dbReference>
<dbReference type="EMBL" id="BAABKI010000015">
    <property type="protein sequence ID" value="GAA5173955.1"/>
    <property type="molecule type" value="Genomic_DNA"/>
</dbReference>
<dbReference type="InterPro" id="IPR003661">
    <property type="entry name" value="HisK_dim/P_dom"/>
</dbReference>
<dbReference type="InterPro" id="IPR008207">
    <property type="entry name" value="Sig_transdc_His_kin_Hpt_dom"/>
</dbReference>
<dbReference type="SMART" id="SM00388">
    <property type="entry name" value="HisKA"/>
    <property type="match status" value="1"/>
</dbReference>
<feature type="modified residue" description="4-aspartylphosphate" evidence="6">
    <location>
        <position position="526"/>
    </location>
</feature>
<evidence type="ECO:0000259" key="10">
    <source>
        <dbReference type="PROSITE" id="PS50894"/>
    </source>
</evidence>
<protein>
    <recommendedName>
        <fullName evidence="2">histidine kinase</fullName>
        <ecNumber evidence="2">2.7.13.3</ecNumber>
    </recommendedName>
</protein>
<evidence type="ECO:0000256" key="2">
    <source>
        <dbReference type="ARBA" id="ARBA00012438"/>
    </source>
</evidence>
<dbReference type="SMART" id="SM00448">
    <property type="entry name" value="REC"/>
    <property type="match status" value="1"/>
</dbReference>
<dbReference type="PRINTS" id="PR00344">
    <property type="entry name" value="BCTRLSENSOR"/>
</dbReference>
<dbReference type="PROSITE" id="PS50894">
    <property type="entry name" value="HPT"/>
    <property type="match status" value="1"/>
</dbReference>
<dbReference type="PANTHER" id="PTHR45339">
    <property type="entry name" value="HYBRID SIGNAL TRANSDUCTION HISTIDINE KINASE J"/>
    <property type="match status" value="1"/>
</dbReference>
<dbReference type="CDD" id="cd16922">
    <property type="entry name" value="HATPase_EvgS-ArcB-TorS-like"/>
    <property type="match status" value="1"/>
</dbReference>
<dbReference type="Pfam" id="PF01627">
    <property type="entry name" value="Hpt"/>
    <property type="match status" value="1"/>
</dbReference>
<dbReference type="CDD" id="cd17546">
    <property type="entry name" value="REC_hyHK_CKI1_RcsC-like"/>
    <property type="match status" value="1"/>
</dbReference>
<dbReference type="InterPro" id="IPR036097">
    <property type="entry name" value="HisK_dim/P_sf"/>
</dbReference>
<dbReference type="PROSITE" id="PS50110">
    <property type="entry name" value="RESPONSE_REGULATORY"/>
    <property type="match status" value="1"/>
</dbReference>